<dbReference type="PANTHER" id="PTHR12566:SF9">
    <property type="entry name" value="CYTOPLASMIC POLYADENYLATION ELEMENT-BINDING PROTEIN 1"/>
    <property type="match status" value="1"/>
</dbReference>
<organism evidence="6">
    <name type="scientific">Lygus hesperus</name>
    <name type="common">Western plant bug</name>
    <dbReference type="NCBI Taxonomy" id="30085"/>
    <lineage>
        <taxon>Eukaryota</taxon>
        <taxon>Metazoa</taxon>
        <taxon>Ecdysozoa</taxon>
        <taxon>Arthropoda</taxon>
        <taxon>Hexapoda</taxon>
        <taxon>Insecta</taxon>
        <taxon>Pterygota</taxon>
        <taxon>Neoptera</taxon>
        <taxon>Paraneoptera</taxon>
        <taxon>Hemiptera</taxon>
        <taxon>Heteroptera</taxon>
        <taxon>Panheteroptera</taxon>
        <taxon>Cimicomorpha</taxon>
        <taxon>Miridae</taxon>
        <taxon>Mirini</taxon>
        <taxon>Lygus</taxon>
    </lineage>
</organism>
<keyword evidence="1 2" id="KW-0694">RNA-binding</keyword>
<evidence type="ECO:0000256" key="2">
    <source>
        <dbReference type="PROSITE-ProRule" id="PRU00176"/>
    </source>
</evidence>
<dbReference type="InterPro" id="IPR032296">
    <property type="entry name" value="CEBP_ZZ"/>
</dbReference>
<dbReference type="GO" id="GO:0043022">
    <property type="term" value="F:ribosome binding"/>
    <property type="evidence" value="ECO:0007669"/>
    <property type="project" value="TreeGrafter"/>
</dbReference>
<accession>A0A0A9WY28</accession>
<protein>
    <submittedName>
        <fullName evidence="6">Cytoplasmic polyadenylation element-binding protein 1-B</fullName>
    </submittedName>
</protein>
<dbReference type="Pfam" id="PF16367">
    <property type="entry name" value="RRM_7"/>
    <property type="match status" value="1"/>
</dbReference>
<dbReference type="Gene3D" id="4.10.640.40">
    <property type="entry name" value="Cytoplasmic polyadenylation element-binding protein, ZZ domain"/>
    <property type="match status" value="1"/>
</dbReference>
<dbReference type="Gene3D" id="3.30.70.330">
    <property type="match status" value="2"/>
</dbReference>
<dbReference type="InterPro" id="IPR034819">
    <property type="entry name" value="CPEB"/>
</dbReference>
<dbReference type="AlphaFoldDB" id="A0A0A9WY28"/>
<dbReference type="InterPro" id="IPR012677">
    <property type="entry name" value="Nucleotide-bd_a/b_plait_sf"/>
</dbReference>
<feature type="compositionally biased region" description="Low complexity" evidence="3">
    <location>
        <begin position="236"/>
        <end position="263"/>
    </location>
</feature>
<evidence type="ECO:0000313" key="5">
    <source>
        <dbReference type="EMBL" id="JAG09744.1"/>
    </source>
</evidence>
<feature type="region of interest" description="Disordered" evidence="3">
    <location>
        <begin position="1"/>
        <end position="32"/>
    </location>
</feature>
<evidence type="ECO:0000259" key="4">
    <source>
        <dbReference type="PROSITE" id="PS50102"/>
    </source>
</evidence>
<feature type="region of interest" description="Disordered" evidence="3">
    <location>
        <begin position="226"/>
        <end position="264"/>
    </location>
</feature>
<gene>
    <name evidence="6" type="primary">cpeb1-b_9</name>
    <name evidence="8" type="synonym">cpeb1-b_1</name>
    <name evidence="5" type="synonym">cpeb1-b_10</name>
    <name evidence="7" type="synonym">cpeb1-b_5</name>
    <name evidence="8" type="ORF">CM83_47102</name>
    <name evidence="7" type="ORF">CM83_47109</name>
    <name evidence="5" type="ORF">CM83_47115</name>
    <name evidence="6" type="ORF">CM83_47117</name>
</gene>
<dbReference type="SMART" id="SM00360">
    <property type="entry name" value="RRM"/>
    <property type="match status" value="2"/>
</dbReference>
<dbReference type="PANTHER" id="PTHR12566">
    <property type="entry name" value="CYTOPLASMIC POLYADENYLATION ELEMENT BINDING PROTEIN CPEB"/>
    <property type="match status" value="1"/>
</dbReference>
<evidence type="ECO:0000313" key="8">
    <source>
        <dbReference type="EMBL" id="JAG09750.1"/>
    </source>
</evidence>
<dbReference type="PROSITE" id="PS50102">
    <property type="entry name" value="RRM"/>
    <property type="match status" value="1"/>
</dbReference>
<evidence type="ECO:0000313" key="7">
    <source>
        <dbReference type="EMBL" id="JAG09747.1"/>
    </source>
</evidence>
<dbReference type="EMBL" id="GBHO01033859">
    <property type="protein sequence ID" value="JAG09745.1"/>
    <property type="molecule type" value="Transcribed_RNA"/>
</dbReference>
<sequence length="649" mass="72443">MPIHPQVGADDNVDSMSVGSNRNSCNSPETMRPFGNNWDKYVQSGRRTENWMQRQENGSGLYFAREENNNLASCQGTWFQNSSPFNTPPPTGDSVESLSDLLNMPTARTGDHLPHLYQLRSCVEPSMPGCQNVDFLPWSQNSSPFDNTPPPHGDSISDLLCLNMPRGTLIGNSNPLAPPYNVTPAIDTNPSYQGAGIRYGNYQLRYDQTVTVPRKIVRAVDTQYTMPPICPPANSPPIKSTRSSPVSMTSNSNSPNESNSSTSIADMTNANYMSNTVSVQPNVICQANDQEWTNIQNVYPLQRPQQDCDPQLMNKIIERTGRLLLAAVHNDQSKCADNNYEVYNNGHVDKQQRFQRNLNVTGNTVRDVSCTWVGELPPKSHKQPLTYSCKVFAGGLPWDISELALIQAFSKFGSVKVEWPKKDGIKEPKGFAYLILESEKKVRSLMDSCTYNYIKKGEFYKIPARKIKSKETQVQIIPWVVANSNFAKVSQKLDPQKTVFVGALHGMIHAEALAKIMSDLFGAVVYAGLDTDKYKYPIGSGRVTFSTHHSYMKAVLAAFIEVKTTKFSKKVQINPYLEDSPCSACSVQQGPYFCRDITCFRYFCRGCWKWQHSSESMRSHQQLTRGSKNKNIAGAIAGAICTPHGTIWD</sequence>
<reference evidence="6" key="2">
    <citation type="submission" date="2014-07" db="EMBL/GenBank/DDBJ databases">
        <authorList>
            <person name="Hull J."/>
        </authorList>
    </citation>
    <scope>NUCLEOTIDE SEQUENCE</scope>
</reference>
<dbReference type="SUPFAM" id="SSF54928">
    <property type="entry name" value="RNA-binding domain, RBD"/>
    <property type="match status" value="1"/>
</dbReference>
<dbReference type="CDD" id="cd19757">
    <property type="entry name" value="Bbox1"/>
    <property type="match status" value="1"/>
</dbReference>
<feature type="compositionally biased region" description="Polar residues" evidence="3">
    <location>
        <begin position="14"/>
        <end position="29"/>
    </location>
</feature>
<dbReference type="InterPro" id="IPR000504">
    <property type="entry name" value="RRM_dom"/>
</dbReference>
<dbReference type="InterPro" id="IPR035979">
    <property type="entry name" value="RBD_domain_sf"/>
</dbReference>
<evidence type="ECO:0000256" key="3">
    <source>
        <dbReference type="SAM" id="MobiDB-lite"/>
    </source>
</evidence>
<name>A0A0A9WY28_LYGHE</name>
<evidence type="ECO:0000313" key="6">
    <source>
        <dbReference type="EMBL" id="JAG09745.1"/>
    </source>
</evidence>
<dbReference type="GO" id="GO:0008135">
    <property type="term" value="F:translation factor activity, RNA binding"/>
    <property type="evidence" value="ECO:0007669"/>
    <property type="project" value="TreeGrafter"/>
</dbReference>
<dbReference type="EMBL" id="GBHO01033854">
    <property type="protein sequence ID" value="JAG09750.1"/>
    <property type="molecule type" value="Transcribed_RNA"/>
</dbReference>
<feature type="domain" description="RRM" evidence="4">
    <location>
        <begin position="389"/>
        <end position="474"/>
    </location>
</feature>
<dbReference type="CDD" id="cd12725">
    <property type="entry name" value="RRM2_CPEB1"/>
    <property type="match status" value="1"/>
</dbReference>
<reference evidence="6" key="1">
    <citation type="journal article" date="2014" name="PLoS ONE">
        <title>Transcriptome-Based Identification of ABC Transporters in the Western Tarnished Plant Bug Lygus hesperus.</title>
        <authorList>
            <person name="Hull J.J."/>
            <person name="Chaney K."/>
            <person name="Geib S.M."/>
            <person name="Fabrick J.A."/>
            <person name="Brent C.S."/>
            <person name="Walsh D."/>
            <person name="Lavine L.C."/>
        </authorList>
    </citation>
    <scope>NUCLEOTIDE SEQUENCE</scope>
</reference>
<dbReference type="GO" id="GO:0043005">
    <property type="term" value="C:neuron projection"/>
    <property type="evidence" value="ECO:0007669"/>
    <property type="project" value="TreeGrafter"/>
</dbReference>
<dbReference type="EMBL" id="GBHO01033857">
    <property type="protein sequence ID" value="JAG09747.1"/>
    <property type="molecule type" value="Transcribed_RNA"/>
</dbReference>
<dbReference type="FunFam" id="3.30.70.330:FF:000054">
    <property type="entry name" value="Cytoplasmic polyadenylation element-binding protein 1"/>
    <property type="match status" value="1"/>
</dbReference>
<dbReference type="GO" id="GO:0045202">
    <property type="term" value="C:synapse"/>
    <property type="evidence" value="ECO:0007669"/>
    <property type="project" value="TreeGrafter"/>
</dbReference>
<dbReference type="GO" id="GO:0005737">
    <property type="term" value="C:cytoplasm"/>
    <property type="evidence" value="ECO:0007669"/>
    <property type="project" value="TreeGrafter"/>
</dbReference>
<dbReference type="GO" id="GO:0000900">
    <property type="term" value="F:mRNA regulatory element binding translation repressor activity"/>
    <property type="evidence" value="ECO:0007669"/>
    <property type="project" value="TreeGrafter"/>
</dbReference>
<dbReference type="EMBL" id="GBHO01033860">
    <property type="protein sequence ID" value="JAG09744.1"/>
    <property type="molecule type" value="Transcribed_RNA"/>
</dbReference>
<evidence type="ECO:0000256" key="1">
    <source>
        <dbReference type="ARBA" id="ARBA00022884"/>
    </source>
</evidence>
<dbReference type="GO" id="GO:0005634">
    <property type="term" value="C:nucleus"/>
    <property type="evidence" value="ECO:0007669"/>
    <property type="project" value="TreeGrafter"/>
</dbReference>
<proteinExistence type="predicted"/>
<dbReference type="InterPro" id="IPR038446">
    <property type="entry name" value="CEBP_ZZ_sf"/>
</dbReference>
<dbReference type="Pfam" id="PF16366">
    <property type="entry name" value="CEBP_ZZ"/>
    <property type="match status" value="1"/>
</dbReference>
<dbReference type="GO" id="GO:0003730">
    <property type="term" value="F:mRNA 3'-UTR binding"/>
    <property type="evidence" value="ECO:0007669"/>
    <property type="project" value="InterPro"/>
</dbReference>
<dbReference type="GO" id="GO:2000766">
    <property type="term" value="P:negative regulation of cytoplasmic translation"/>
    <property type="evidence" value="ECO:0007669"/>
    <property type="project" value="TreeGrafter"/>
</dbReference>